<sequence>QWPWMASITFRGAHVCGGALVSPHWVLMPCGTPIQPRVVGGSAALPGQWPWMASITFRGAHVCGGALVSPHWVLSAAHCFPP</sequence>
<proteinExistence type="predicted"/>
<dbReference type="Pfam" id="PF00089">
    <property type="entry name" value="Trypsin"/>
    <property type="match status" value="2"/>
</dbReference>
<evidence type="ECO:0000313" key="4">
    <source>
        <dbReference type="Ensembl" id="ENSACOP00000013977.1"/>
    </source>
</evidence>
<organism evidence="4 5">
    <name type="scientific">Amazona collaria</name>
    <name type="common">yellow-billed parrot</name>
    <dbReference type="NCBI Taxonomy" id="241587"/>
    <lineage>
        <taxon>Eukaryota</taxon>
        <taxon>Metazoa</taxon>
        <taxon>Chordata</taxon>
        <taxon>Craniata</taxon>
        <taxon>Vertebrata</taxon>
        <taxon>Euteleostomi</taxon>
        <taxon>Archelosauria</taxon>
        <taxon>Archosauria</taxon>
        <taxon>Dinosauria</taxon>
        <taxon>Saurischia</taxon>
        <taxon>Theropoda</taxon>
        <taxon>Coelurosauria</taxon>
        <taxon>Aves</taxon>
        <taxon>Neognathae</taxon>
        <taxon>Neoaves</taxon>
        <taxon>Telluraves</taxon>
        <taxon>Australaves</taxon>
        <taxon>Psittaciformes</taxon>
        <taxon>Psittacidae</taxon>
        <taxon>Amazona</taxon>
    </lineage>
</organism>
<feature type="chain" id="PRO_5034093263" description="Peptidase S1 domain-containing protein" evidence="2">
    <location>
        <begin position="19"/>
        <end position="82"/>
    </location>
</feature>
<evidence type="ECO:0000259" key="3">
    <source>
        <dbReference type="PROSITE" id="PS50240"/>
    </source>
</evidence>
<dbReference type="InterPro" id="IPR001254">
    <property type="entry name" value="Trypsin_dom"/>
</dbReference>
<reference evidence="4" key="2">
    <citation type="submission" date="2025-09" db="UniProtKB">
        <authorList>
            <consortium name="Ensembl"/>
        </authorList>
    </citation>
    <scope>IDENTIFICATION</scope>
</reference>
<dbReference type="AlphaFoldDB" id="A0A8B9FW86"/>
<dbReference type="Ensembl" id="ENSACOT00000014468.1">
    <property type="protein sequence ID" value="ENSACOP00000013977.1"/>
    <property type="gene ID" value="ENSACOG00000009709.1"/>
</dbReference>
<dbReference type="PROSITE" id="PS50240">
    <property type="entry name" value="TRYPSIN_DOM"/>
    <property type="match status" value="1"/>
</dbReference>
<dbReference type="GO" id="GO:0004252">
    <property type="term" value="F:serine-type endopeptidase activity"/>
    <property type="evidence" value="ECO:0007669"/>
    <property type="project" value="InterPro"/>
</dbReference>
<dbReference type="SUPFAM" id="SSF50494">
    <property type="entry name" value="Trypsin-like serine proteases"/>
    <property type="match status" value="2"/>
</dbReference>
<name>A0A8B9FW86_9PSIT</name>
<evidence type="ECO:0000256" key="1">
    <source>
        <dbReference type="ARBA" id="ARBA00023157"/>
    </source>
</evidence>
<keyword evidence="2" id="KW-0732">Signal</keyword>
<dbReference type="InterPro" id="IPR043504">
    <property type="entry name" value="Peptidase_S1_PA_chymotrypsin"/>
</dbReference>
<dbReference type="InterPro" id="IPR018114">
    <property type="entry name" value="TRYPSIN_HIS"/>
</dbReference>
<accession>A0A8B9FW86</accession>
<reference evidence="4" key="1">
    <citation type="submission" date="2025-08" db="UniProtKB">
        <authorList>
            <consortium name="Ensembl"/>
        </authorList>
    </citation>
    <scope>IDENTIFICATION</scope>
</reference>
<feature type="signal peptide" evidence="2">
    <location>
        <begin position="1"/>
        <end position="18"/>
    </location>
</feature>
<protein>
    <recommendedName>
        <fullName evidence="3">Peptidase S1 domain-containing protein</fullName>
    </recommendedName>
</protein>
<evidence type="ECO:0000313" key="5">
    <source>
        <dbReference type="Proteomes" id="UP000694522"/>
    </source>
</evidence>
<keyword evidence="5" id="KW-1185">Reference proteome</keyword>
<evidence type="ECO:0000256" key="2">
    <source>
        <dbReference type="SAM" id="SignalP"/>
    </source>
</evidence>
<feature type="domain" description="Peptidase S1" evidence="3">
    <location>
        <begin position="38"/>
        <end position="82"/>
    </location>
</feature>
<keyword evidence="1" id="KW-1015">Disulfide bond</keyword>
<dbReference type="PROSITE" id="PS00134">
    <property type="entry name" value="TRYPSIN_HIS"/>
    <property type="match status" value="1"/>
</dbReference>
<dbReference type="PANTHER" id="PTHR24252:SF7">
    <property type="entry name" value="HYALIN"/>
    <property type="match status" value="1"/>
</dbReference>
<dbReference type="InterPro" id="IPR009003">
    <property type="entry name" value="Peptidase_S1_PA"/>
</dbReference>
<dbReference type="GO" id="GO:0006508">
    <property type="term" value="P:proteolysis"/>
    <property type="evidence" value="ECO:0007669"/>
    <property type="project" value="InterPro"/>
</dbReference>
<dbReference type="PANTHER" id="PTHR24252">
    <property type="entry name" value="ACROSIN-RELATED"/>
    <property type="match status" value="1"/>
</dbReference>
<dbReference type="Gene3D" id="2.40.10.10">
    <property type="entry name" value="Trypsin-like serine proteases"/>
    <property type="match status" value="2"/>
</dbReference>
<dbReference type="Proteomes" id="UP000694522">
    <property type="component" value="Unplaced"/>
</dbReference>